<dbReference type="InterPro" id="IPR037401">
    <property type="entry name" value="SnoaL-like"/>
</dbReference>
<evidence type="ECO:0000313" key="1">
    <source>
        <dbReference type="EMBL" id="KGH04632.1"/>
    </source>
</evidence>
<accession>A0A096EJJ6</accession>
<name>A0A096EJJ6_9BURK</name>
<sequence>MQTLLDIEEIKQLKARYFRGIDTCNLELLKTVLADDVHIRFDSPTYQYEINGIDEAMNFYRNAFTHRRFGMHNGHTPEIKVDGDTATGIWYLNDLFINLDEQTILTGSALYEDLYTRVAGQWRVQRTGYKRLLEMIEPLSSGCRITSRPITSNL</sequence>
<dbReference type="EMBL" id="AWTP01000155">
    <property type="protein sequence ID" value="KGH04632.1"/>
    <property type="molecule type" value="Genomic_DNA"/>
</dbReference>
<organism evidence="1 2">
    <name type="scientific">Comamonas thiooxydans</name>
    <dbReference type="NCBI Taxonomy" id="363952"/>
    <lineage>
        <taxon>Bacteria</taxon>
        <taxon>Pseudomonadati</taxon>
        <taxon>Pseudomonadota</taxon>
        <taxon>Betaproteobacteria</taxon>
        <taxon>Burkholderiales</taxon>
        <taxon>Comamonadaceae</taxon>
        <taxon>Comamonas</taxon>
    </lineage>
</organism>
<dbReference type="AlphaFoldDB" id="A0A096EJJ6"/>
<protein>
    <submittedName>
        <fullName evidence="1">Uncharacterized protein</fullName>
    </submittedName>
</protein>
<dbReference type="Gene3D" id="3.10.450.50">
    <property type="match status" value="1"/>
</dbReference>
<dbReference type="OrthoDB" id="4571298at2"/>
<comment type="caution">
    <text evidence="1">The sequence shown here is derived from an EMBL/GenBank/DDBJ whole genome shotgun (WGS) entry which is preliminary data.</text>
</comment>
<dbReference type="Pfam" id="PF13577">
    <property type="entry name" value="SnoaL_4"/>
    <property type="match status" value="1"/>
</dbReference>
<evidence type="ECO:0000313" key="2">
    <source>
        <dbReference type="Proteomes" id="UP000029549"/>
    </source>
</evidence>
<gene>
    <name evidence="1" type="ORF">P608_24210</name>
</gene>
<proteinExistence type="predicted"/>
<keyword evidence="2" id="KW-1185">Reference proteome</keyword>
<dbReference type="RefSeq" id="WP_034351948.1">
    <property type="nucleotide sequence ID" value="NZ_AWOS01000012.1"/>
</dbReference>
<dbReference type="InterPro" id="IPR032710">
    <property type="entry name" value="NTF2-like_dom_sf"/>
</dbReference>
<accession>A0A0K6HNT3</accession>
<dbReference type="Proteomes" id="UP000029549">
    <property type="component" value="Unassembled WGS sequence"/>
</dbReference>
<dbReference type="SUPFAM" id="SSF54427">
    <property type="entry name" value="NTF2-like"/>
    <property type="match status" value="1"/>
</dbReference>
<reference evidence="1 2" key="1">
    <citation type="submission" date="2013-09" db="EMBL/GenBank/DDBJ databases">
        <title>High correlation between genotypes and phenotypes of environmental bacteria Comamonas testosteroni strains.</title>
        <authorList>
            <person name="Liu L."/>
            <person name="Zhu W."/>
            <person name="Xia X."/>
            <person name="Xu B."/>
            <person name="Luo M."/>
            <person name="Wang G."/>
        </authorList>
    </citation>
    <scope>NUCLEOTIDE SEQUENCE [LARGE SCALE GENOMIC DNA]</scope>
    <source>
        <strain evidence="1 2">DF2</strain>
    </source>
</reference>